<accession>A0ABD2PX90</accession>
<organism evidence="1 2">
    <name type="scientific">Cichlidogyrus casuarinus</name>
    <dbReference type="NCBI Taxonomy" id="1844966"/>
    <lineage>
        <taxon>Eukaryota</taxon>
        <taxon>Metazoa</taxon>
        <taxon>Spiralia</taxon>
        <taxon>Lophotrochozoa</taxon>
        <taxon>Platyhelminthes</taxon>
        <taxon>Monogenea</taxon>
        <taxon>Monopisthocotylea</taxon>
        <taxon>Dactylogyridea</taxon>
        <taxon>Ancyrocephalidae</taxon>
        <taxon>Cichlidogyrus</taxon>
    </lineage>
</organism>
<dbReference type="Proteomes" id="UP001626550">
    <property type="component" value="Unassembled WGS sequence"/>
</dbReference>
<sequence>MGQEALDAEDQETRKQKLAVASCTVEEALAGLQEALQDDRVEVEEAANKLFADLQTAGVLTR</sequence>
<dbReference type="AlphaFoldDB" id="A0ABD2PX90"/>
<evidence type="ECO:0000313" key="2">
    <source>
        <dbReference type="Proteomes" id="UP001626550"/>
    </source>
</evidence>
<name>A0ABD2PX90_9PLAT</name>
<keyword evidence="2" id="KW-1185">Reference proteome</keyword>
<comment type="caution">
    <text evidence="1">The sequence shown here is derived from an EMBL/GenBank/DDBJ whole genome shotgun (WGS) entry which is preliminary data.</text>
</comment>
<proteinExistence type="predicted"/>
<reference evidence="1 2" key="1">
    <citation type="submission" date="2024-11" db="EMBL/GenBank/DDBJ databases">
        <title>Adaptive evolution of stress response genes in parasites aligns with host niche diversity.</title>
        <authorList>
            <person name="Hahn C."/>
            <person name="Resl P."/>
        </authorList>
    </citation>
    <scope>NUCLEOTIDE SEQUENCE [LARGE SCALE GENOMIC DNA]</scope>
    <source>
        <strain evidence="1">EGGRZ-B1_66</strain>
        <tissue evidence="1">Body</tissue>
    </source>
</reference>
<evidence type="ECO:0000313" key="1">
    <source>
        <dbReference type="EMBL" id="KAL3312047.1"/>
    </source>
</evidence>
<protein>
    <submittedName>
        <fullName evidence="1">Uncharacterized protein</fullName>
    </submittedName>
</protein>
<gene>
    <name evidence="1" type="ORF">Ciccas_009368</name>
</gene>
<dbReference type="EMBL" id="JBJKFK010001890">
    <property type="protein sequence ID" value="KAL3312047.1"/>
    <property type="molecule type" value="Genomic_DNA"/>
</dbReference>